<evidence type="ECO:0000313" key="1">
    <source>
        <dbReference type="EMBL" id="CAI8039667.1"/>
    </source>
</evidence>
<dbReference type="InterPro" id="IPR011200">
    <property type="entry name" value="UCP012608"/>
</dbReference>
<accession>A0AA35T293</accession>
<evidence type="ECO:0008006" key="3">
    <source>
        <dbReference type="Google" id="ProtNLM"/>
    </source>
</evidence>
<organism evidence="1 2">
    <name type="scientific">Geodia barretti</name>
    <name type="common">Barrett's horny sponge</name>
    <dbReference type="NCBI Taxonomy" id="519541"/>
    <lineage>
        <taxon>Eukaryota</taxon>
        <taxon>Metazoa</taxon>
        <taxon>Porifera</taxon>
        <taxon>Demospongiae</taxon>
        <taxon>Heteroscleromorpha</taxon>
        <taxon>Tetractinellida</taxon>
        <taxon>Astrophorina</taxon>
        <taxon>Geodiidae</taxon>
        <taxon>Geodia</taxon>
    </lineage>
</organism>
<reference evidence="1" key="1">
    <citation type="submission" date="2023-03" db="EMBL/GenBank/DDBJ databases">
        <authorList>
            <person name="Steffen K."/>
            <person name="Cardenas P."/>
        </authorList>
    </citation>
    <scope>NUCLEOTIDE SEQUENCE</scope>
</reference>
<gene>
    <name evidence="1" type="ORF">GBAR_LOCUS22100</name>
</gene>
<proteinExistence type="predicted"/>
<dbReference type="Pfam" id="PF10094">
    <property type="entry name" value="DUF2332"/>
    <property type="match status" value="1"/>
</dbReference>
<dbReference type="Proteomes" id="UP001174909">
    <property type="component" value="Unassembled WGS sequence"/>
</dbReference>
<evidence type="ECO:0000313" key="2">
    <source>
        <dbReference type="Proteomes" id="UP001174909"/>
    </source>
</evidence>
<comment type="caution">
    <text evidence="1">The sequence shown here is derived from an EMBL/GenBank/DDBJ whole genome shotgun (WGS) entry which is preliminary data.</text>
</comment>
<sequence length="350" mass="38649">MAERLRRFAVEECSEASDEGAGSRTYEILSETVASDPALLSLARRCRVGQPIPNLLFAAVKRMAAAFPGSELAGHYGHAVTGNGPTPDLGRAFTEFSLAHGSRIVELLETRMVQTNEVGRCAYLMPGFGTVAAENPDQPLALVDVGTSAGLNLNWDKYRYKYSNGDEFGPADSRVVIECDARNGLPDVPKAFAQVNFRVGIDLAPVDLGDDEEYRWMQALLWPEHRDRGALLAAAKEVWLQSLPTIRSGDAVDLLPEVLKDVPEGSALCVFHCHTLNQWPAEARQRFDSLLREVSRQRAVYHMPSEGARVSLRRIVGGHATTLYSARRQVHGKWVEWDTDARVSHESELP</sequence>
<dbReference type="EMBL" id="CASHTH010003053">
    <property type="protein sequence ID" value="CAI8039667.1"/>
    <property type="molecule type" value="Genomic_DNA"/>
</dbReference>
<protein>
    <recommendedName>
        <fullName evidence="3">DUF2332 domain-containing protein</fullName>
    </recommendedName>
</protein>
<dbReference type="AlphaFoldDB" id="A0AA35T293"/>
<keyword evidence="2" id="KW-1185">Reference proteome</keyword>
<name>A0AA35T293_GEOBA</name>